<reference evidence="2" key="1">
    <citation type="submission" date="2020-05" db="EMBL/GenBank/DDBJ databases">
        <title>WGS assembly of Panicum virgatum.</title>
        <authorList>
            <person name="Lovell J.T."/>
            <person name="Jenkins J."/>
            <person name="Shu S."/>
            <person name="Juenger T.E."/>
            <person name="Schmutz J."/>
        </authorList>
    </citation>
    <scope>NUCLEOTIDE SEQUENCE</scope>
    <source>
        <strain evidence="2">AP13</strain>
    </source>
</reference>
<dbReference type="AlphaFoldDB" id="A0A8T0VV76"/>
<feature type="compositionally biased region" description="Basic and acidic residues" evidence="1">
    <location>
        <begin position="27"/>
        <end position="39"/>
    </location>
</feature>
<feature type="region of interest" description="Disordered" evidence="1">
    <location>
        <begin position="1"/>
        <end position="48"/>
    </location>
</feature>
<organism evidence="2 3">
    <name type="scientific">Panicum virgatum</name>
    <name type="common">Blackwell switchgrass</name>
    <dbReference type="NCBI Taxonomy" id="38727"/>
    <lineage>
        <taxon>Eukaryota</taxon>
        <taxon>Viridiplantae</taxon>
        <taxon>Streptophyta</taxon>
        <taxon>Embryophyta</taxon>
        <taxon>Tracheophyta</taxon>
        <taxon>Spermatophyta</taxon>
        <taxon>Magnoliopsida</taxon>
        <taxon>Liliopsida</taxon>
        <taxon>Poales</taxon>
        <taxon>Poaceae</taxon>
        <taxon>PACMAD clade</taxon>
        <taxon>Panicoideae</taxon>
        <taxon>Panicodae</taxon>
        <taxon>Paniceae</taxon>
        <taxon>Panicinae</taxon>
        <taxon>Panicum</taxon>
        <taxon>Panicum sect. Hiantes</taxon>
    </lineage>
</organism>
<name>A0A8T0VV76_PANVG</name>
<feature type="compositionally biased region" description="Polar residues" evidence="1">
    <location>
        <begin position="1"/>
        <end position="22"/>
    </location>
</feature>
<keyword evidence="3" id="KW-1185">Reference proteome</keyword>
<protein>
    <submittedName>
        <fullName evidence="2">Uncharacterized protein</fullName>
    </submittedName>
</protein>
<evidence type="ECO:0000313" key="2">
    <source>
        <dbReference type="EMBL" id="KAG2638928.1"/>
    </source>
</evidence>
<evidence type="ECO:0000313" key="3">
    <source>
        <dbReference type="Proteomes" id="UP000823388"/>
    </source>
</evidence>
<dbReference type="Proteomes" id="UP000823388">
    <property type="component" value="Chromosome 2N"/>
</dbReference>
<dbReference type="EMBL" id="CM029040">
    <property type="protein sequence ID" value="KAG2638928.1"/>
    <property type="molecule type" value="Genomic_DNA"/>
</dbReference>
<sequence>MCVQLNSQAQGQMSDGWSQWYGTGQPHDPETKPEIDRLDQPLQNLNKS</sequence>
<comment type="caution">
    <text evidence="2">The sequence shown here is derived from an EMBL/GenBank/DDBJ whole genome shotgun (WGS) entry which is preliminary data.</text>
</comment>
<evidence type="ECO:0000256" key="1">
    <source>
        <dbReference type="SAM" id="MobiDB-lite"/>
    </source>
</evidence>
<gene>
    <name evidence="2" type="ORF">PVAP13_2NG624750</name>
</gene>
<accession>A0A8T0VV76</accession>
<proteinExistence type="predicted"/>